<feature type="signal peptide" evidence="9">
    <location>
        <begin position="1"/>
        <end position="27"/>
    </location>
</feature>
<feature type="compositionally biased region" description="Low complexity" evidence="7">
    <location>
        <begin position="350"/>
        <end position="359"/>
    </location>
</feature>
<comment type="catalytic activity">
    <reaction evidence="1">
        <text>Endohydrolysis of (1-&gt;4)-alpha-D-glucosidic linkages in polysaccharides containing three or more (1-&gt;4)-alpha-linked D-glucose units.</text>
        <dbReference type="EC" id="3.2.1.1"/>
    </reaction>
</comment>
<dbReference type="RefSeq" id="WP_183546978.1">
    <property type="nucleotide sequence ID" value="NZ_BMQT01000006.1"/>
</dbReference>
<dbReference type="Proteomes" id="UP000577707">
    <property type="component" value="Unassembled WGS sequence"/>
</dbReference>
<organism evidence="10 11">
    <name type="scientific">Nocardioides albus</name>
    <dbReference type="NCBI Taxonomy" id="1841"/>
    <lineage>
        <taxon>Bacteria</taxon>
        <taxon>Bacillati</taxon>
        <taxon>Actinomycetota</taxon>
        <taxon>Actinomycetes</taxon>
        <taxon>Propionibacteriales</taxon>
        <taxon>Nocardioidaceae</taxon>
        <taxon>Nocardioides</taxon>
    </lineage>
</organism>
<feature type="chain" id="PRO_5030902308" description="alpha-amylase" evidence="9">
    <location>
        <begin position="28"/>
        <end position="677"/>
    </location>
</feature>
<dbReference type="EC" id="3.2.1.1" evidence="3"/>
<keyword evidence="11" id="KW-1185">Reference proteome</keyword>
<dbReference type="SUPFAM" id="SSF49464">
    <property type="entry name" value="Carboxypeptidase regulatory domain-like"/>
    <property type="match status" value="1"/>
</dbReference>
<gene>
    <name evidence="10" type="ORF">FHS12_003296</name>
</gene>
<evidence type="ECO:0000256" key="6">
    <source>
        <dbReference type="ARBA" id="ARBA00030238"/>
    </source>
</evidence>
<protein>
    <recommendedName>
        <fullName evidence="3">alpha-amylase</fullName>
        <ecNumber evidence="3">3.2.1.1</ecNumber>
    </recommendedName>
    <alternativeName>
        <fullName evidence="6">1,4-alpha-D-glucan glucanohydrolase</fullName>
    </alternativeName>
</protein>
<dbReference type="InterPro" id="IPR008969">
    <property type="entry name" value="CarboxyPept-like_regulatory"/>
</dbReference>
<evidence type="ECO:0000256" key="2">
    <source>
        <dbReference type="ARBA" id="ARBA00007257"/>
    </source>
</evidence>
<keyword evidence="4" id="KW-0964">Secreted</keyword>
<feature type="compositionally biased region" description="Polar residues" evidence="7">
    <location>
        <begin position="633"/>
        <end position="642"/>
    </location>
</feature>
<dbReference type="SUPFAM" id="SSF49452">
    <property type="entry name" value="Starch-binding domain-like"/>
    <property type="match status" value="1"/>
</dbReference>
<dbReference type="Pfam" id="PF13620">
    <property type="entry name" value="CarboxypepD_reg"/>
    <property type="match status" value="3"/>
</dbReference>
<feature type="compositionally biased region" description="Pro residues" evidence="7">
    <location>
        <begin position="592"/>
        <end position="614"/>
    </location>
</feature>
<dbReference type="AlphaFoldDB" id="A0A7W5A6X2"/>
<sequence length="677" mass="68800">MFKRACLALVLLAGAFITVLSPAPAHAMTDSWAGWAPISGTSNDYSTTMTQRSAGFPRAEMASDSRANVALPSGASTFLDTSTPPGAKYGSSRGSAYINLRPKADTPSGASTTTYAFENPTPDTGWAFVLGDIDSDQVQILATDENGGPVPAAEISSWFQGSFNYAGGADQPTWNAATSTLTGNPTAADTNGASGWYEPDIRITSLSFVFTRRAGFPVYQTWFVSRARPISGTVSDVSTSGSCPVEDAVLTLVSPYGETLATTSPAADGTYSFGEYATQDGYTVRLSRPESCATVGTAEAVVSNRGNDGDPASRADFEVRQVIPQPISGTVRDDAGAPVPGATVTLSRPDGTTATTTTDVDGGYLFDDNDTGTGYSVTLTVPDGYNGGPDGTTRSDITVADDPVAGQDFVVNQLASVSGTVTGGGNGLGGVQVRLVPAGGGDPITTVTDGDGTYLLDGVPPGDYTAEIDAPEGYSGATSRPVAVAASDVTGVDFDLTRPGAVAGQVTDASSGAPVAGVTVTVEGPDGPVAVTTDDAGGYVVEDLPPGDYTITVTAPDGTRVVGEPTRTVTITSAGEIRGGQDFRLDEVASPSPTPTPTPDPTPDPTPAPGPTDVPVPGGNENPPTAPDPGPSTEISPQSSLPETGGPSWVFAALGVSLMLAGTVLTVTARRRARRHG</sequence>
<reference evidence="10 11" key="1">
    <citation type="submission" date="2020-08" db="EMBL/GenBank/DDBJ databases">
        <title>Genomic Encyclopedia of Type Strains, Phase III (KMG-III): the genomes of soil and plant-associated and newly described type strains.</title>
        <authorList>
            <person name="Whitman W."/>
        </authorList>
    </citation>
    <scope>NUCLEOTIDE SEQUENCE [LARGE SCALE GENOMIC DNA]</scope>
    <source>
        <strain evidence="10 11">CECT 3302</strain>
    </source>
</reference>
<dbReference type="Gene3D" id="2.60.40.1120">
    <property type="entry name" value="Carboxypeptidase-like, regulatory domain"/>
    <property type="match status" value="1"/>
</dbReference>
<name>A0A7W5A6X2_9ACTN</name>
<evidence type="ECO:0000313" key="10">
    <source>
        <dbReference type="EMBL" id="MBB3090344.1"/>
    </source>
</evidence>
<proteinExistence type="inferred from homology"/>
<dbReference type="Gene3D" id="2.60.40.10">
    <property type="entry name" value="Immunoglobulins"/>
    <property type="match status" value="2"/>
</dbReference>
<dbReference type="GO" id="GO:0004556">
    <property type="term" value="F:alpha-amylase activity"/>
    <property type="evidence" value="ECO:0007669"/>
    <property type="project" value="UniProtKB-EC"/>
</dbReference>
<keyword evidence="5 9" id="KW-0732">Signal</keyword>
<keyword evidence="8" id="KW-0472">Membrane</keyword>
<feature type="region of interest" description="Disordered" evidence="7">
    <location>
        <begin position="328"/>
        <end position="359"/>
    </location>
</feature>
<keyword evidence="8" id="KW-1133">Transmembrane helix</keyword>
<accession>A0A7W5A6X2</accession>
<evidence type="ECO:0000256" key="1">
    <source>
        <dbReference type="ARBA" id="ARBA00000548"/>
    </source>
</evidence>
<evidence type="ECO:0000256" key="8">
    <source>
        <dbReference type="SAM" id="Phobius"/>
    </source>
</evidence>
<dbReference type="EMBL" id="JACHXG010000006">
    <property type="protein sequence ID" value="MBB3090344.1"/>
    <property type="molecule type" value="Genomic_DNA"/>
</dbReference>
<evidence type="ECO:0000256" key="5">
    <source>
        <dbReference type="ARBA" id="ARBA00022729"/>
    </source>
</evidence>
<feature type="region of interest" description="Disordered" evidence="7">
    <location>
        <begin position="577"/>
        <end position="648"/>
    </location>
</feature>
<comment type="similarity">
    <text evidence="2">Belongs to the serine-aspartate repeat-containing protein (SDr) family.</text>
</comment>
<evidence type="ECO:0000256" key="4">
    <source>
        <dbReference type="ARBA" id="ARBA00022525"/>
    </source>
</evidence>
<dbReference type="GO" id="GO:0005975">
    <property type="term" value="P:carbohydrate metabolic process"/>
    <property type="evidence" value="ECO:0007669"/>
    <property type="project" value="UniProtKB-ARBA"/>
</dbReference>
<dbReference type="PANTHER" id="PTHR36108">
    <property type="entry name" value="COLOSSIN-B-RELATED"/>
    <property type="match status" value="1"/>
</dbReference>
<keyword evidence="8" id="KW-0812">Transmembrane</keyword>
<dbReference type="PANTHER" id="PTHR36108:SF13">
    <property type="entry name" value="COLOSSIN-B-RELATED"/>
    <property type="match status" value="1"/>
</dbReference>
<dbReference type="SUPFAM" id="SSF49478">
    <property type="entry name" value="Cna protein B-type domain"/>
    <property type="match status" value="1"/>
</dbReference>
<evidence type="ECO:0000256" key="3">
    <source>
        <dbReference type="ARBA" id="ARBA00012595"/>
    </source>
</evidence>
<dbReference type="GO" id="GO:0030246">
    <property type="term" value="F:carbohydrate binding"/>
    <property type="evidence" value="ECO:0007669"/>
    <property type="project" value="InterPro"/>
</dbReference>
<evidence type="ECO:0000256" key="9">
    <source>
        <dbReference type="SAM" id="SignalP"/>
    </source>
</evidence>
<evidence type="ECO:0000313" key="11">
    <source>
        <dbReference type="Proteomes" id="UP000577707"/>
    </source>
</evidence>
<evidence type="ECO:0000256" key="7">
    <source>
        <dbReference type="SAM" id="MobiDB-lite"/>
    </source>
</evidence>
<feature type="transmembrane region" description="Helical" evidence="8">
    <location>
        <begin position="649"/>
        <end position="669"/>
    </location>
</feature>
<dbReference type="InterPro" id="IPR013784">
    <property type="entry name" value="Carb-bd-like_fold"/>
</dbReference>
<dbReference type="InterPro" id="IPR013783">
    <property type="entry name" value="Ig-like_fold"/>
</dbReference>
<comment type="caution">
    <text evidence="10">The sequence shown here is derived from an EMBL/GenBank/DDBJ whole genome shotgun (WGS) entry which is preliminary data.</text>
</comment>